<gene>
    <name evidence="2" type="ORF">POCTA_138.1.T0330064</name>
</gene>
<proteinExistence type="predicted"/>
<evidence type="ECO:0000313" key="3">
    <source>
        <dbReference type="Proteomes" id="UP000683925"/>
    </source>
</evidence>
<evidence type="ECO:0000313" key="2">
    <source>
        <dbReference type="EMBL" id="CAD8156961.1"/>
    </source>
</evidence>
<reference evidence="2" key="1">
    <citation type="submission" date="2021-01" db="EMBL/GenBank/DDBJ databases">
        <authorList>
            <consortium name="Genoscope - CEA"/>
            <person name="William W."/>
        </authorList>
    </citation>
    <scope>NUCLEOTIDE SEQUENCE</scope>
</reference>
<comment type="caution">
    <text evidence="2">The sequence shown here is derived from an EMBL/GenBank/DDBJ whole genome shotgun (WGS) entry which is preliminary data.</text>
</comment>
<dbReference type="Proteomes" id="UP000683925">
    <property type="component" value="Unassembled WGS sequence"/>
</dbReference>
<dbReference type="EMBL" id="CAJJDP010000033">
    <property type="protein sequence ID" value="CAD8156961.1"/>
    <property type="molecule type" value="Genomic_DNA"/>
</dbReference>
<accession>A0A8S1TT18</accession>
<feature type="coiled-coil region" evidence="1">
    <location>
        <begin position="51"/>
        <end position="81"/>
    </location>
</feature>
<keyword evidence="1" id="KW-0175">Coiled coil</keyword>
<dbReference type="AlphaFoldDB" id="A0A8S1TT18"/>
<sequence length="434" mass="50930">MQNASQIFKEQSALRSKSELIQQNEVDFSIIQYNIQSDIRLKNKHSIKDQIEHLQLEIADLDQYQEQISEEQKKYRKSKLKLQLTEALRQSEHASTISINQIGQKIEKENKELMLYVLKEALARDQNRELFMTDGIHSCGFDSIIGAFGQDQQCLRFRTTQVEYEQLKSDCMFREQYLLNFQENISKIFKVDPKEVQILDLTEGSSIISFKIKSKADLIDQPDSIEFLEKVCNGSVEIYNYFFECKRNKKKGIGLRNQDFDSRFNMVWDGFQESQKRGPLDQSYDYYFPKGCCGFGLDITKYGNDQNWIKMDGNKDEWRILFHGTKNENVNNIITSTLKEGFSNVYAKDSCKDEFGNNVLVENGIYFSDKFKVCVDKGYATPIQVSNKKFSAIFMTRVNPKKIRQSDRMKEQRYFVVNRSEDVRQYRVLIYEAK</sequence>
<dbReference type="PANTHER" id="PTHR36649:SF28">
    <property type="entry name" value="UBIQUITIN-LIKE DOMAIN-CONTAINING PROTEIN"/>
    <property type="match status" value="1"/>
</dbReference>
<keyword evidence="3" id="KW-1185">Reference proteome</keyword>
<organism evidence="2 3">
    <name type="scientific">Paramecium octaurelia</name>
    <dbReference type="NCBI Taxonomy" id="43137"/>
    <lineage>
        <taxon>Eukaryota</taxon>
        <taxon>Sar</taxon>
        <taxon>Alveolata</taxon>
        <taxon>Ciliophora</taxon>
        <taxon>Intramacronucleata</taxon>
        <taxon>Oligohymenophorea</taxon>
        <taxon>Peniculida</taxon>
        <taxon>Parameciidae</taxon>
        <taxon>Paramecium</taxon>
    </lineage>
</organism>
<evidence type="ECO:0000256" key="1">
    <source>
        <dbReference type="SAM" id="Coils"/>
    </source>
</evidence>
<dbReference type="OrthoDB" id="304474at2759"/>
<dbReference type="OMA" id="FMTDGIH"/>
<name>A0A8S1TT18_PAROT</name>
<protein>
    <submittedName>
        <fullName evidence="2">Uncharacterized protein</fullName>
    </submittedName>
</protein>
<dbReference type="PANTHER" id="PTHR36649">
    <property type="entry name" value="UBIQUITIN-LIKE DOMAIN-CONTAINING PROTEIN"/>
    <property type="match status" value="1"/>
</dbReference>